<protein>
    <submittedName>
        <fullName evidence="1">Uncharacterized protein</fullName>
    </submittedName>
</protein>
<accession>A0A1E7Z154</accession>
<dbReference type="EMBL" id="LZYH01000227">
    <property type="protein sequence ID" value="OFC62489.1"/>
    <property type="molecule type" value="Genomic_DNA"/>
</dbReference>
<dbReference type="AlphaFoldDB" id="A0A1E7Z154"/>
<comment type="caution">
    <text evidence="1">The sequence shown here is derived from an EMBL/GenBank/DDBJ whole genome shotgun (WGS) entry which is preliminary data.</text>
</comment>
<organism evidence="1 2">
    <name type="scientific">Acidithiobacillus caldus</name>
    <dbReference type="NCBI Taxonomy" id="33059"/>
    <lineage>
        <taxon>Bacteria</taxon>
        <taxon>Pseudomonadati</taxon>
        <taxon>Pseudomonadota</taxon>
        <taxon>Acidithiobacillia</taxon>
        <taxon>Acidithiobacillales</taxon>
        <taxon>Acidithiobacillaceae</taxon>
        <taxon>Acidithiobacillus</taxon>
    </lineage>
</organism>
<name>A0A1E7Z154_9PROT</name>
<evidence type="ECO:0000313" key="1">
    <source>
        <dbReference type="EMBL" id="OFC62489.1"/>
    </source>
</evidence>
<evidence type="ECO:0000313" key="2">
    <source>
        <dbReference type="Proteomes" id="UP000175707"/>
    </source>
</evidence>
<proteinExistence type="predicted"/>
<sequence length="152" mass="17424">MSFGIRYFPLVREDRLGPHRAILYDTSMTQFRIYQVIGPASSPIRFRSKAGSAYKEAVAMLNKRWKQLTPVVQLEVKDPEGAAIAMLGSIDATDPLESFASACANLSRYAPIWGEPVREIPEWDRYKRKLDQASVRAHEDPESWIEPVRWAW</sequence>
<dbReference type="Proteomes" id="UP000175707">
    <property type="component" value="Unassembled WGS sequence"/>
</dbReference>
<reference evidence="1 2" key="1">
    <citation type="submission" date="2016-06" db="EMBL/GenBank/DDBJ databases">
        <title>Gene turnover analysis identifies the evolutionary adaptation of the extremophile Acidithiobacillus caldus.</title>
        <authorList>
            <person name="Zhang X."/>
        </authorList>
    </citation>
    <scope>NUCLEOTIDE SEQUENCE [LARGE SCALE GENOMIC DNA]</scope>
    <source>
        <strain evidence="1 2">S1</strain>
    </source>
</reference>
<gene>
    <name evidence="1" type="ORF">BAE30_01835</name>
</gene>